<name>A0A6L9U6W3_9HYPH</name>
<comment type="caution">
    <text evidence="1">The sequence shown here is derived from an EMBL/GenBank/DDBJ whole genome shotgun (WGS) entry which is preliminary data.</text>
</comment>
<dbReference type="AlphaFoldDB" id="A0A6L9U6W3"/>
<gene>
    <name evidence="1" type="ORF">GR212_15755</name>
</gene>
<dbReference type="EMBL" id="WUEY01000006">
    <property type="protein sequence ID" value="NEI71034.1"/>
    <property type="molecule type" value="Genomic_DNA"/>
</dbReference>
<accession>A0A6L9U6W3</accession>
<evidence type="ECO:0000313" key="1">
    <source>
        <dbReference type="EMBL" id="NEI71034.1"/>
    </source>
</evidence>
<protein>
    <submittedName>
        <fullName evidence="1">Uncharacterized protein</fullName>
    </submittedName>
</protein>
<reference evidence="1 2" key="1">
    <citation type="submission" date="2019-12" db="EMBL/GenBank/DDBJ databases">
        <title>Rhizobium genotypes associated with high levels of biological nitrogen fixation by grain legumes in a temperate-maritime cropping system.</title>
        <authorList>
            <person name="Maluk M."/>
            <person name="Francesc Ferrando Molina F."/>
            <person name="Lopez Del Egido L."/>
            <person name="Lafos M."/>
            <person name="Langarica-Fuentes A."/>
            <person name="Gebre Yohannes G."/>
            <person name="Young M.W."/>
            <person name="Martin P."/>
            <person name="Gantlett R."/>
            <person name="Kenicer G."/>
            <person name="Hawes C."/>
            <person name="Begg G.S."/>
            <person name="Quilliam R.S."/>
            <person name="Squire G.R."/>
            <person name="Poole P.S."/>
            <person name="Young P.W."/>
            <person name="Iannetta P.M."/>
            <person name="James E.K."/>
        </authorList>
    </citation>
    <scope>NUCLEOTIDE SEQUENCE [LARGE SCALE GENOMIC DNA]</scope>
    <source>
        <strain evidence="1 2">JHI1118</strain>
    </source>
</reference>
<evidence type="ECO:0000313" key="2">
    <source>
        <dbReference type="Proteomes" id="UP000483035"/>
    </source>
</evidence>
<organism evidence="1 2">
    <name type="scientific">Rhizobium lusitanum</name>
    <dbReference type="NCBI Taxonomy" id="293958"/>
    <lineage>
        <taxon>Bacteria</taxon>
        <taxon>Pseudomonadati</taxon>
        <taxon>Pseudomonadota</taxon>
        <taxon>Alphaproteobacteria</taxon>
        <taxon>Hyphomicrobiales</taxon>
        <taxon>Rhizobiaceae</taxon>
        <taxon>Rhizobium/Agrobacterium group</taxon>
        <taxon>Rhizobium</taxon>
    </lineage>
</organism>
<dbReference type="Proteomes" id="UP000483035">
    <property type="component" value="Unassembled WGS sequence"/>
</dbReference>
<proteinExistence type="predicted"/>
<sequence>MAALEEFPVGSVLEFVRTIVDRCWDRRGGLYREVSIILCVEEARLLWAASKWMEVLQLAEVKSKGSFDFTLAELQWMITEKVNEMKVQGGCDLILGLTQCEMKMMMDIETHLDRYVSRANTPAAKKWPNSKKGKKN</sequence>